<keyword evidence="3" id="KW-1185">Reference proteome</keyword>
<name>A0AAD7J0L2_9AGAR</name>
<dbReference type="EMBL" id="JARKIB010000056">
    <property type="protein sequence ID" value="KAJ7753241.1"/>
    <property type="molecule type" value="Genomic_DNA"/>
</dbReference>
<feature type="region of interest" description="Disordered" evidence="1">
    <location>
        <begin position="86"/>
        <end position="184"/>
    </location>
</feature>
<feature type="compositionally biased region" description="Basic and acidic residues" evidence="1">
    <location>
        <begin position="58"/>
        <end position="70"/>
    </location>
</feature>
<feature type="compositionally biased region" description="Basic and acidic residues" evidence="1">
    <location>
        <begin position="99"/>
        <end position="116"/>
    </location>
</feature>
<protein>
    <submittedName>
        <fullName evidence="2">Uncharacterized protein</fullName>
    </submittedName>
</protein>
<proteinExistence type="predicted"/>
<evidence type="ECO:0000313" key="2">
    <source>
        <dbReference type="EMBL" id="KAJ7753241.1"/>
    </source>
</evidence>
<feature type="region of interest" description="Disordered" evidence="1">
    <location>
        <begin position="238"/>
        <end position="265"/>
    </location>
</feature>
<dbReference type="Proteomes" id="UP001215598">
    <property type="component" value="Unassembled WGS sequence"/>
</dbReference>
<organism evidence="2 3">
    <name type="scientific">Mycena metata</name>
    <dbReference type="NCBI Taxonomy" id="1033252"/>
    <lineage>
        <taxon>Eukaryota</taxon>
        <taxon>Fungi</taxon>
        <taxon>Dikarya</taxon>
        <taxon>Basidiomycota</taxon>
        <taxon>Agaricomycotina</taxon>
        <taxon>Agaricomycetes</taxon>
        <taxon>Agaricomycetidae</taxon>
        <taxon>Agaricales</taxon>
        <taxon>Marasmiineae</taxon>
        <taxon>Mycenaceae</taxon>
        <taxon>Mycena</taxon>
    </lineage>
</organism>
<feature type="compositionally biased region" description="Basic and acidic residues" evidence="1">
    <location>
        <begin position="138"/>
        <end position="158"/>
    </location>
</feature>
<dbReference type="AlphaFoldDB" id="A0AAD7J0L2"/>
<evidence type="ECO:0000313" key="3">
    <source>
        <dbReference type="Proteomes" id="UP001215598"/>
    </source>
</evidence>
<reference evidence="2" key="1">
    <citation type="submission" date="2023-03" db="EMBL/GenBank/DDBJ databases">
        <title>Massive genome expansion in bonnet fungi (Mycena s.s.) driven by repeated elements and novel gene families across ecological guilds.</title>
        <authorList>
            <consortium name="Lawrence Berkeley National Laboratory"/>
            <person name="Harder C.B."/>
            <person name="Miyauchi S."/>
            <person name="Viragh M."/>
            <person name="Kuo A."/>
            <person name="Thoen E."/>
            <person name="Andreopoulos B."/>
            <person name="Lu D."/>
            <person name="Skrede I."/>
            <person name="Drula E."/>
            <person name="Henrissat B."/>
            <person name="Morin E."/>
            <person name="Kohler A."/>
            <person name="Barry K."/>
            <person name="LaButti K."/>
            <person name="Morin E."/>
            <person name="Salamov A."/>
            <person name="Lipzen A."/>
            <person name="Mereny Z."/>
            <person name="Hegedus B."/>
            <person name="Baldrian P."/>
            <person name="Stursova M."/>
            <person name="Weitz H."/>
            <person name="Taylor A."/>
            <person name="Grigoriev I.V."/>
            <person name="Nagy L.G."/>
            <person name="Martin F."/>
            <person name="Kauserud H."/>
        </authorList>
    </citation>
    <scope>NUCLEOTIDE SEQUENCE</scope>
    <source>
        <strain evidence="2">CBHHK182m</strain>
    </source>
</reference>
<accession>A0AAD7J0L2</accession>
<evidence type="ECO:0000256" key="1">
    <source>
        <dbReference type="SAM" id="MobiDB-lite"/>
    </source>
</evidence>
<comment type="caution">
    <text evidence="2">The sequence shown here is derived from an EMBL/GenBank/DDBJ whole genome shotgun (WGS) entry which is preliminary data.</text>
</comment>
<sequence>MSDAAATARKVQEKRRARAELRARSVGPDDDDRPTQLRNHPPKKKNNIARKITSTPEKGTREEKKNEWTKGRTAHRCTTYHLFITPLRAKGGGGRRAKAKSEDSGEKTSATEERRRGQGVHTCAFPPVLKKRPGRAKGGNEMKGQRLRNETAAHERPRSGIATRSQRYARRARSPPHGQTGAYSTTRDVRRMWTTTPRRRCSDMRYADTPQSNWDEGVGRRAQRPCARANAQRLRLATNAHAGQVESNEADERGGGNRRRTPRGVCAARGSVDGTRITRRGRTTTPERRRIRRLHRLGARILFRTSLRATGGLRWIDVRAPSPSQTNATGTRVEMEGRERREGGVGVWAQVVDSWRHLALPLDPHHRPTLWTRPLVDPFCLPLERALDFVGVEGRGGERVDERRVGGESGGKGASAAKWCDGSLIRSLVSDSL</sequence>
<feature type="region of interest" description="Disordered" evidence="1">
    <location>
        <begin position="1"/>
        <end position="73"/>
    </location>
</feature>
<gene>
    <name evidence="2" type="ORF">B0H16DRAFT_1459546</name>
</gene>